<evidence type="ECO:0000259" key="5">
    <source>
        <dbReference type="Pfam" id="PF14285"/>
    </source>
</evidence>
<dbReference type="InterPro" id="IPR027383">
    <property type="entry name" value="Znf_put"/>
</dbReference>
<dbReference type="OrthoDB" id="2079550at2"/>
<reference evidence="6 7" key="1">
    <citation type="submission" date="2019-11" db="EMBL/GenBank/DDBJ databases">
        <title>Whole-genome sequence of a the green, strictly anaerobic photosynthetic bacterium Heliobacillus mobilis DSM 6151.</title>
        <authorList>
            <person name="Kyndt J.A."/>
            <person name="Meyer T.E."/>
        </authorList>
    </citation>
    <scope>NUCLEOTIDE SEQUENCE [LARGE SCALE GENOMIC DNA]</scope>
    <source>
        <strain evidence="6 7">DSM 6151</strain>
    </source>
</reference>
<dbReference type="Pfam" id="PF14285">
    <property type="entry name" value="DUF4367"/>
    <property type="match status" value="1"/>
</dbReference>
<keyword evidence="3" id="KW-0812">Transmembrane</keyword>
<comment type="caution">
    <text evidence="6">The sequence shown here is derived from an EMBL/GenBank/DDBJ whole genome shotgun (WGS) entry which is preliminary data.</text>
</comment>
<keyword evidence="7" id="KW-1185">Reference proteome</keyword>
<evidence type="ECO:0000313" key="6">
    <source>
        <dbReference type="EMBL" id="MTV48762.1"/>
    </source>
</evidence>
<keyword evidence="3" id="KW-0472">Membrane</keyword>
<dbReference type="AlphaFoldDB" id="A0A6I3SJ27"/>
<sequence length="376" mass="41625">MKCPDRGTWQAYVDDEVTADEKKQLQAHLIQCPPCHTVVEELGELESWTSLRLATYESDAKSIGAKSDGTVKWDHRILDTKAYSTDKSVGGRRMMQHWKKWAGAVAAGVLLASSLTVAPVQQAMADFLSLFRVQKIQMIKVSPDDMEQMAKAVKTQVGEVNLQQFGKAEIVKKSEEKQVKIAEAQKKLPFSVKKPAFVPDGYHAPEQVSVLTEGEAQFSLDVEQVNNLLKGFGATTLLPENLSGKTFDIRIPAGMRAVYNDGEGRRGMTVSLFSSPELTVPEGVDPHRLRSALLDFPLLPEDLRTQLAAIEDWQNTLVIPDTGENTEKVMVNGGEGIYGKSPRGFSHLLWVDQGVIYEINGFMDKETILQVAQSLH</sequence>
<dbReference type="Proteomes" id="UP000430670">
    <property type="component" value="Unassembled WGS sequence"/>
</dbReference>
<name>A0A6I3SJ27_HELMO</name>
<accession>A0A6I3SJ27</accession>
<keyword evidence="3" id="KW-1133">Transmembrane helix</keyword>
<dbReference type="Pfam" id="PF13490">
    <property type="entry name" value="zf-HC2"/>
    <property type="match status" value="1"/>
</dbReference>
<protein>
    <recommendedName>
        <fullName evidence="2">Anti-sigma-W factor RsiW</fullName>
    </recommendedName>
</protein>
<dbReference type="InterPro" id="IPR041916">
    <property type="entry name" value="Anti_sigma_zinc_sf"/>
</dbReference>
<comment type="similarity">
    <text evidence="1">Belongs to the zinc-associated anti-sigma factor (ZAS) superfamily. Anti-sigma-W factor family.</text>
</comment>
<dbReference type="RefSeq" id="WP_155475865.1">
    <property type="nucleotide sequence ID" value="NZ_WNKU01000006.1"/>
</dbReference>
<evidence type="ECO:0000313" key="7">
    <source>
        <dbReference type="Proteomes" id="UP000430670"/>
    </source>
</evidence>
<evidence type="ECO:0000259" key="4">
    <source>
        <dbReference type="Pfam" id="PF13490"/>
    </source>
</evidence>
<dbReference type="InterPro" id="IPR025377">
    <property type="entry name" value="DUF4367"/>
</dbReference>
<dbReference type="Gene3D" id="1.10.10.1320">
    <property type="entry name" value="Anti-sigma factor, zinc-finger domain"/>
    <property type="match status" value="1"/>
</dbReference>
<feature type="domain" description="Putative zinc-finger" evidence="4">
    <location>
        <begin position="10"/>
        <end position="36"/>
    </location>
</feature>
<evidence type="ECO:0000256" key="1">
    <source>
        <dbReference type="ARBA" id="ARBA00024353"/>
    </source>
</evidence>
<evidence type="ECO:0000256" key="3">
    <source>
        <dbReference type="SAM" id="Phobius"/>
    </source>
</evidence>
<proteinExistence type="inferred from homology"/>
<dbReference type="EMBL" id="WNKU01000006">
    <property type="protein sequence ID" value="MTV48762.1"/>
    <property type="molecule type" value="Genomic_DNA"/>
</dbReference>
<feature type="domain" description="DUF4367" evidence="5">
    <location>
        <begin position="320"/>
        <end position="375"/>
    </location>
</feature>
<feature type="transmembrane region" description="Helical" evidence="3">
    <location>
        <begin position="101"/>
        <end position="120"/>
    </location>
</feature>
<organism evidence="6 7">
    <name type="scientific">Heliobacterium mobile</name>
    <name type="common">Heliobacillus mobilis</name>
    <dbReference type="NCBI Taxonomy" id="28064"/>
    <lineage>
        <taxon>Bacteria</taxon>
        <taxon>Bacillati</taxon>
        <taxon>Bacillota</taxon>
        <taxon>Clostridia</taxon>
        <taxon>Eubacteriales</taxon>
        <taxon>Heliobacteriaceae</taxon>
        <taxon>Heliobacterium</taxon>
    </lineage>
</organism>
<gene>
    <name evidence="6" type="ORF">GJ688_07180</name>
</gene>
<evidence type="ECO:0000256" key="2">
    <source>
        <dbReference type="ARBA" id="ARBA00024438"/>
    </source>
</evidence>